<evidence type="ECO:0000313" key="3">
    <source>
        <dbReference type="Proteomes" id="UP000266723"/>
    </source>
</evidence>
<name>A0ABQ7DS82_BRACR</name>
<keyword evidence="1" id="KW-0812">Transmembrane</keyword>
<gene>
    <name evidence="2" type="ORF">DY000_02033529</name>
</gene>
<keyword evidence="1" id="KW-0472">Membrane</keyword>
<reference evidence="2 3" key="1">
    <citation type="journal article" date="2020" name="BMC Genomics">
        <title>Intraspecific diversification of the crop wild relative Brassica cretica Lam. using demographic model selection.</title>
        <authorList>
            <person name="Kioukis A."/>
            <person name="Michalopoulou V.A."/>
            <person name="Briers L."/>
            <person name="Pirintsos S."/>
            <person name="Studholme D.J."/>
            <person name="Pavlidis P."/>
            <person name="Sarris P.F."/>
        </authorList>
    </citation>
    <scope>NUCLEOTIDE SEQUENCE [LARGE SCALE GENOMIC DNA]</scope>
    <source>
        <strain evidence="3">cv. PFS-1207/04</strain>
    </source>
</reference>
<evidence type="ECO:0000313" key="2">
    <source>
        <dbReference type="EMBL" id="KAF3580371.1"/>
    </source>
</evidence>
<keyword evidence="1" id="KW-1133">Transmembrane helix</keyword>
<protein>
    <submittedName>
        <fullName evidence="2">Uncharacterized protein</fullName>
    </submittedName>
</protein>
<sequence length="111" mass="11874">MGKTGQDLGVVSRLLTPSLVLLIAELLIAHISPSSRKVIAHFPNIEDSSSTSSRDESSPAISLSPFVIAHFSGRAFSPTFSRANPSHAPICGEPISYGLSNPLYPYCFNET</sequence>
<organism evidence="2 3">
    <name type="scientific">Brassica cretica</name>
    <name type="common">Mustard</name>
    <dbReference type="NCBI Taxonomy" id="69181"/>
    <lineage>
        <taxon>Eukaryota</taxon>
        <taxon>Viridiplantae</taxon>
        <taxon>Streptophyta</taxon>
        <taxon>Embryophyta</taxon>
        <taxon>Tracheophyta</taxon>
        <taxon>Spermatophyta</taxon>
        <taxon>Magnoliopsida</taxon>
        <taxon>eudicotyledons</taxon>
        <taxon>Gunneridae</taxon>
        <taxon>Pentapetalae</taxon>
        <taxon>rosids</taxon>
        <taxon>malvids</taxon>
        <taxon>Brassicales</taxon>
        <taxon>Brassicaceae</taxon>
        <taxon>Brassiceae</taxon>
        <taxon>Brassica</taxon>
    </lineage>
</organism>
<proteinExistence type="predicted"/>
<dbReference type="EMBL" id="QGKV02000649">
    <property type="protein sequence ID" value="KAF3580371.1"/>
    <property type="molecule type" value="Genomic_DNA"/>
</dbReference>
<accession>A0ABQ7DS82</accession>
<dbReference type="Proteomes" id="UP000266723">
    <property type="component" value="Unassembled WGS sequence"/>
</dbReference>
<comment type="caution">
    <text evidence="2">The sequence shown here is derived from an EMBL/GenBank/DDBJ whole genome shotgun (WGS) entry which is preliminary data.</text>
</comment>
<evidence type="ECO:0000256" key="1">
    <source>
        <dbReference type="SAM" id="Phobius"/>
    </source>
</evidence>
<feature type="transmembrane region" description="Helical" evidence="1">
    <location>
        <begin position="14"/>
        <end position="32"/>
    </location>
</feature>
<keyword evidence="3" id="KW-1185">Reference proteome</keyword>